<comment type="caution">
    <text evidence="2">The sequence shown here is derived from an EMBL/GenBank/DDBJ whole genome shotgun (WGS) entry which is preliminary data.</text>
</comment>
<proteinExistence type="predicted"/>
<evidence type="ECO:0000313" key="2">
    <source>
        <dbReference type="EMBL" id="OLP89737.1"/>
    </source>
</evidence>
<accession>A0A1Q9D3L6</accession>
<gene>
    <name evidence="2" type="ORF">AK812_SmicGene28769</name>
</gene>
<feature type="region of interest" description="Disordered" evidence="1">
    <location>
        <begin position="1"/>
        <end position="39"/>
    </location>
</feature>
<dbReference type="OrthoDB" id="450737at2759"/>
<sequence length="356" mass="39016">MPRSGPKASKSPRFPPLWSPRPRNLTAAPGRAEEGAPDWASDILCRDAAKPPPKRLNDAERLRRLVQGAMERQALSGRLVDLLQVPAKQQAALDFAGSCLMSLALWHRFGSADFAEALGWLERTDYAAMVATLPTRAVEAALTLWKSGLHAAGADTMQQRSVRQVELQSWDMGNDRRDTEEELRAAEDAAKLTSSAQHLQALKDCRARRAEAAGEVLVRKAYERLTVGPSNSLWDLWRKREAIIKAALAGGGFRPLREALRSVRGYCGPDMDNEHAAWVLAVDLLTITPLTENAGPVTWHGDYAAFLRKRYLEKNRAPAGSCSRTPPWVAEVPSKPRGRPATALPGGWAPDLIGLA</sequence>
<evidence type="ECO:0000256" key="1">
    <source>
        <dbReference type="SAM" id="MobiDB-lite"/>
    </source>
</evidence>
<name>A0A1Q9D3L6_SYMMI</name>
<protein>
    <submittedName>
        <fullName evidence="2">Uncharacterized protein</fullName>
    </submittedName>
</protein>
<dbReference type="Proteomes" id="UP000186817">
    <property type="component" value="Unassembled WGS sequence"/>
</dbReference>
<keyword evidence="3" id="KW-1185">Reference proteome</keyword>
<evidence type="ECO:0000313" key="3">
    <source>
        <dbReference type="Proteomes" id="UP000186817"/>
    </source>
</evidence>
<dbReference type="OMA" id="MSLALWH"/>
<organism evidence="2 3">
    <name type="scientific">Symbiodinium microadriaticum</name>
    <name type="common">Dinoflagellate</name>
    <name type="synonym">Zooxanthella microadriatica</name>
    <dbReference type="NCBI Taxonomy" id="2951"/>
    <lineage>
        <taxon>Eukaryota</taxon>
        <taxon>Sar</taxon>
        <taxon>Alveolata</taxon>
        <taxon>Dinophyceae</taxon>
        <taxon>Suessiales</taxon>
        <taxon>Symbiodiniaceae</taxon>
        <taxon>Symbiodinium</taxon>
    </lineage>
</organism>
<reference evidence="2 3" key="1">
    <citation type="submission" date="2016-02" db="EMBL/GenBank/DDBJ databases">
        <title>Genome analysis of coral dinoflagellate symbionts highlights evolutionary adaptations to a symbiotic lifestyle.</title>
        <authorList>
            <person name="Aranda M."/>
            <person name="Li Y."/>
            <person name="Liew Y.J."/>
            <person name="Baumgarten S."/>
            <person name="Simakov O."/>
            <person name="Wilson M."/>
            <person name="Piel J."/>
            <person name="Ashoor H."/>
            <person name="Bougouffa S."/>
            <person name="Bajic V.B."/>
            <person name="Ryu T."/>
            <person name="Ravasi T."/>
            <person name="Bayer T."/>
            <person name="Micklem G."/>
            <person name="Kim H."/>
            <person name="Bhak J."/>
            <person name="Lajeunesse T.C."/>
            <person name="Voolstra C.R."/>
        </authorList>
    </citation>
    <scope>NUCLEOTIDE SEQUENCE [LARGE SCALE GENOMIC DNA]</scope>
    <source>
        <strain evidence="2 3">CCMP2467</strain>
    </source>
</reference>
<dbReference type="EMBL" id="LSRX01000747">
    <property type="protein sequence ID" value="OLP89737.1"/>
    <property type="molecule type" value="Genomic_DNA"/>
</dbReference>
<dbReference type="AlphaFoldDB" id="A0A1Q9D3L6"/>